<evidence type="ECO:0000259" key="3">
    <source>
        <dbReference type="SMART" id="SM01043"/>
    </source>
</evidence>
<keyword evidence="1" id="KW-0805">Transcription regulation</keyword>
<evidence type="ECO:0000256" key="1">
    <source>
        <dbReference type="ARBA" id="ARBA00023015"/>
    </source>
</evidence>
<dbReference type="InterPro" id="IPR011990">
    <property type="entry name" value="TPR-like_helical_dom_sf"/>
</dbReference>
<dbReference type="InterPro" id="IPR005158">
    <property type="entry name" value="BTAD"/>
</dbReference>
<dbReference type="SMART" id="SM01043">
    <property type="entry name" value="BTAD"/>
    <property type="match status" value="1"/>
</dbReference>
<dbReference type="InterPro" id="IPR051677">
    <property type="entry name" value="AfsR-DnrI-RedD_regulator"/>
</dbReference>
<dbReference type="InterPro" id="IPR036388">
    <property type="entry name" value="WH-like_DNA-bd_sf"/>
</dbReference>
<dbReference type="EMBL" id="BAABJP010000067">
    <property type="protein sequence ID" value="GAA5175573.1"/>
    <property type="molecule type" value="Genomic_DNA"/>
</dbReference>
<dbReference type="PANTHER" id="PTHR35807">
    <property type="entry name" value="TRANSCRIPTIONAL REGULATOR REDD-RELATED"/>
    <property type="match status" value="1"/>
</dbReference>
<keyword evidence="5" id="KW-1185">Reference proteome</keyword>
<evidence type="ECO:0000256" key="2">
    <source>
        <dbReference type="ARBA" id="ARBA00023163"/>
    </source>
</evidence>
<dbReference type="Gene3D" id="1.10.10.10">
    <property type="entry name" value="Winged helix-like DNA-binding domain superfamily/Winged helix DNA-binding domain"/>
    <property type="match status" value="1"/>
</dbReference>
<dbReference type="Gene3D" id="1.25.40.10">
    <property type="entry name" value="Tetratricopeptide repeat domain"/>
    <property type="match status" value="1"/>
</dbReference>
<organism evidence="4 5">
    <name type="scientific">Pseudonocardia eucalypti</name>
    <dbReference type="NCBI Taxonomy" id="648755"/>
    <lineage>
        <taxon>Bacteria</taxon>
        <taxon>Bacillati</taxon>
        <taxon>Actinomycetota</taxon>
        <taxon>Actinomycetes</taxon>
        <taxon>Pseudonocardiales</taxon>
        <taxon>Pseudonocardiaceae</taxon>
        <taxon>Pseudonocardia</taxon>
    </lineage>
</organism>
<comment type="caution">
    <text evidence="4">The sequence shown here is derived from an EMBL/GenBank/DDBJ whole genome shotgun (WGS) entry which is preliminary data.</text>
</comment>
<feature type="domain" description="Bacterial transcriptional activator" evidence="3">
    <location>
        <begin position="108"/>
        <end position="237"/>
    </location>
</feature>
<evidence type="ECO:0000313" key="5">
    <source>
        <dbReference type="Proteomes" id="UP001428817"/>
    </source>
</evidence>
<dbReference type="Proteomes" id="UP001428817">
    <property type="component" value="Unassembled WGS sequence"/>
</dbReference>
<evidence type="ECO:0000313" key="4">
    <source>
        <dbReference type="EMBL" id="GAA5175573.1"/>
    </source>
</evidence>
<dbReference type="PANTHER" id="PTHR35807:SF1">
    <property type="entry name" value="TRANSCRIPTIONAL REGULATOR REDD"/>
    <property type="match status" value="1"/>
</dbReference>
<keyword evidence="2" id="KW-0804">Transcription</keyword>
<dbReference type="Pfam" id="PF03704">
    <property type="entry name" value="BTAD"/>
    <property type="match status" value="1"/>
</dbReference>
<accession>A0ABP9RDT9</accession>
<name>A0ABP9RDT9_9PSEU</name>
<reference evidence="5" key="1">
    <citation type="journal article" date="2019" name="Int. J. Syst. Evol. Microbiol.">
        <title>The Global Catalogue of Microorganisms (GCM) 10K type strain sequencing project: providing services to taxonomists for standard genome sequencing and annotation.</title>
        <authorList>
            <consortium name="The Broad Institute Genomics Platform"/>
            <consortium name="The Broad Institute Genome Sequencing Center for Infectious Disease"/>
            <person name="Wu L."/>
            <person name="Ma J."/>
        </authorList>
    </citation>
    <scope>NUCLEOTIDE SEQUENCE [LARGE SCALE GENOMIC DNA]</scope>
    <source>
        <strain evidence="5">JCM 18303</strain>
    </source>
</reference>
<sequence>MPDGKSGCAAPARPSKLRLLGSFELRIPHGADTTASPLEPDERRLLALLAMSTSPRPAGELAALLWPGRDRDTALGTLAGVCDSLGDLVTEVTVGPVTGLRLAEGLDVDVQRAFALLRAWEQQRCAATFPAADELIGLLSQDLLPGWTDEWVQPERERFRQVRMHALESLCRRLTDVGRHEPAIRAGQLVVTTDPLRESARRALIEAHLAAGSVSEAMHQYEAFLENCAKLGIVPAEFNTFFPPSPAWPVLHVRRPIHPGGGPIGRGMRMDPAPRRAQVGMGAGVRG</sequence>
<proteinExistence type="predicted"/>
<gene>
    <name evidence="4" type="ORF">GCM10023321_81890</name>
</gene>
<protein>
    <recommendedName>
        <fullName evidence="3">Bacterial transcriptional activator domain-containing protein</fullName>
    </recommendedName>
</protein>
<dbReference type="SUPFAM" id="SSF48452">
    <property type="entry name" value="TPR-like"/>
    <property type="match status" value="1"/>
</dbReference>